<feature type="compositionally biased region" description="Pro residues" evidence="1">
    <location>
        <begin position="92"/>
        <end position="103"/>
    </location>
</feature>
<dbReference type="Proteomes" id="UP000282582">
    <property type="component" value="Unassembled WGS sequence"/>
</dbReference>
<gene>
    <name evidence="2" type="ORF">D0868_07930</name>
</gene>
<name>A0A3M6YHG5_HORWE</name>
<feature type="region of interest" description="Disordered" evidence="1">
    <location>
        <begin position="1"/>
        <end position="148"/>
    </location>
</feature>
<feature type="compositionally biased region" description="Acidic residues" evidence="1">
    <location>
        <begin position="45"/>
        <end position="60"/>
    </location>
</feature>
<organism evidence="2 3">
    <name type="scientific">Hortaea werneckii</name>
    <name type="common">Black yeast</name>
    <name type="synonym">Cladosporium werneckii</name>
    <dbReference type="NCBI Taxonomy" id="91943"/>
    <lineage>
        <taxon>Eukaryota</taxon>
        <taxon>Fungi</taxon>
        <taxon>Dikarya</taxon>
        <taxon>Ascomycota</taxon>
        <taxon>Pezizomycotina</taxon>
        <taxon>Dothideomycetes</taxon>
        <taxon>Dothideomycetidae</taxon>
        <taxon>Mycosphaerellales</taxon>
        <taxon>Teratosphaeriaceae</taxon>
        <taxon>Hortaea</taxon>
    </lineage>
</organism>
<protein>
    <submittedName>
        <fullName evidence="2">Uncharacterized protein</fullName>
    </submittedName>
</protein>
<dbReference type="EMBL" id="QWIK01000677">
    <property type="protein sequence ID" value="RMY02506.1"/>
    <property type="molecule type" value="Genomic_DNA"/>
</dbReference>
<reference evidence="2 3" key="1">
    <citation type="journal article" date="2018" name="BMC Genomics">
        <title>Genomic evidence for intraspecific hybridization in a clonal and extremely halotolerant yeast.</title>
        <authorList>
            <person name="Gostincar C."/>
            <person name="Stajich J.E."/>
            <person name="Zupancic J."/>
            <person name="Zalar P."/>
            <person name="Gunde-Cimerman N."/>
        </authorList>
    </citation>
    <scope>NUCLEOTIDE SEQUENCE [LARGE SCALE GENOMIC DNA]</scope>
    <source>
        <strain evidence="2 3">EXF-6654</strain>
    </source>
</reference>
<accession>A0A3M6YHG5</accession>
<comment type="caution">
    <text evidence="2">The sequence shown here is derived from an EMBL/GenBank/DDBJ whole genome shotgun (WGS) entry which is preliminary data.</text>
</comment>
<feature type="compositionally biased region" description="Low complexity" evidence="1">
    <location>
        <begin position="74"/>
        <end position="83"/>
    </location>
</feature>
<feature type="region of interest" description="Disordered" evidence="1">
    <location>
        <begin position="239"/>
        <end position="260"/>
    </location>
</feature>
<sequence length="260" mass="28748">MDANTNNIFAGAMDVSEGEQDDTPITPNPSTSKKRMRKTSKEVTDDNEGDFEDNNDDSAEDATPKKKAKPSPKTPGSKGTKSGTLKKVRNPPSHPLPSPPSPSFPQTNPPAQKKKPLKPTTPAKAIPRSYDESGPADRQLLDMRDSGKTWPEIRAAWETLTGEKTGSSTLPNRYVRLKSNFTVVQEEDLPRLLEAKRSVEEAFEKGKWGMVAEAVEKMGGEKYRGDALQKQYKKMMLGQGVMPPSNVRDKDFEAELDEDE</sequence>
<evidence type="ECO:0000313" key="3">
    <source>
        <dbReference type="Proteomes" id="UP000282582"/>
    </source>
</evidence>
<proteinExistence type="predicted"/>
<evidence type="ECO:0000256" key="1">
    <source>
        <dbReference type="SAM" id="MobiDB-lite"/>
    </source>
</evidence>
<evidence type="ECO:0000313" key="2">
    <source>
        <dbReference type="EMBL" id="RMY02506.1"/>
    </source>
</evidence>
<dbReference type="AlphaFoldDB" id="A0A3M6YHG5"/>